<keyword evidence="1" id="KW-1133">Transmembrane helix</keyword>
<evidence type="ECO:0000313" key="2">
    <source>
        <dbReference type="EMBL" id="KAE9394473.1"/>
    </source>
</evidence>
<reference evidence="2" key="1">
    <citation type="journal article" date="2019" name="Environ. Microbiol.">
        <title>Fungal ecological strategies reflected in gene transcription - a case study of two litter decomposers.</title>
        <authorList>
            <person name="Barbi F."/>
            <person name="Kohler A."/>
            <person name="Barry K."/>
            <person name="Baskaran P."/>
            <person name="Daum C."/>
            <person name="Fauchery L."/>
            <person name="Ihrmark K."/>
            <person name="Kuo A."/>
            <person name="LaButti K."/>
            <person name="Lipzen A."/>
            <person name="Morin E."/>
            <person name="Grigoriev I.V."/>
            <person name="Henrissat B."/>
            <person name="Lindahl B."/>
            <person name="Martin F."/>
        </authorList>
    </citation>
    <scope>NUCLEOTIDE SEQUENCE</scope>
    <source>
        <strain evidence="2">JB14</strain>
    </source>
</reference>
<protein>
    <submittedName>
        <fullName evidence="2">Uncharacterized protein</fullName>
    </submittedName>
</protein>
<feature type="transmembrane region" description="Helical" evidence="1">
    <location>
        <begin position="86"/>
        <end position="108"/>
    </location>
</feature>
<name>A0A6A4H9R3_9AGAR</name>
<dbReference type="AlphaFoldDB" id="A0A6A4H9R3"/>
<keyword evidence="1" id="KW-0472">Membrane</keyword>
<dbReference type="EMBL" id="ML769549">
    <property type="protein sequence ID" value="KAE9394473.1"/>
    <property type="molecule type" value="Genomic_DNA"/>
</dbReference>
<keyword evidence="3" id="KW-1185">Reference proteome</keyword>
<dbReference type="Proteomes" id="UP000799118">
    <property type="component" value="Unassembled WGS sequence"/>
</dbReference>
<gene>
    <name evidence="2" type="ORF">BT96DRAFT_186755</name>
</gene>
<keyword evidence="1" id="KW-0812">Transmembrane</keyword>
<organism evidence="2 3">
    <name type="scientific">Gymnopus androsaceus JB14</name>
    <dbReference type="NCBI Taxonomy" id="1447944"/>
    <lineage>
        <taxon>Eukaryota</taxon>
        <taxon>Fungi</taxon>
        <taxon>Dikarya</taxon>
        <taxon>Basidiomycota</taxon>
        <taxon>Agaricomycotina</taxon>
        <taxon>Agaricomycetes</taxon>
        <taxon>Agaricomycetidae</taxon>
        <taxon>Agaricales</taxon>
        <taxon>Marasmiineae</taxon>
        <taxon>Omphalotaceae</taxon>
        <taxon>Gymnopus</taxon>
    </lineage>
</organism>
<accession>A0A6A4H9R3</accession>
<sequence>MATRTTKLFKLPMEALFYLIHNKSCSGIAAWNETITYAIEVANTADGPLQNQGFPQFGIRTLVTVSSSAPETVTVSGSNKTLSNGAVAGIVLGAVAMVMGIITALTFLRRRSQNK</sequence>
<evidence type="ECO:0000256" key="1">
    <source>
        <dbReference type="SAM" id="Phobius"/>
    </source>
</evidence>
<proteinExistence type="predicted"/>
<evidence type="ECO:0000313" key="3">
    <source>
        <dbReference type="Proteomes" id="UP000799118"/>
    </source>
</evidence>